<dbReference type="RefSeq" id="WP_284292847.1">
    <property type="nucleotide sequence ID" value="NZ_BSUK01000001.1"/>
</dbReference>
<evidence type="ECO:0000313" key="2">
    <source>
        <dbReference type="EMBL" id="GMA23946.1"/>
    </source>
</evidence>
<evidence type="ECO:0000259" key="1">
    <source>
        <dbReference type="Pfam" id="PF01872"/>
    </source>
</evidence>
<gene>
    <name evidence="2" type="ORF">GCM10025864_17050</name>
</gene>
<dbReference type="PANTHER" id="PTHR38011:SF11">
    <property type="entry name" value="2,5-DIAMINO-6-RIBOSYLAMINO-4(3H)-PYRIMIDINONE 5'-PHOSPHATE REDUCTASE"/>
    <property type="match status" value="1"/>
</dbReference>
<evidence type="ECO:0000313" key="3">
    <source>
        <dbReference type="Proteomes" id="UP001157091"/>
    </source>
</evidence>
<name>A0ABQ6HZR4_9MICO</name>
<organism evidence="2 3">
    <name type="scientific">Luteimicrobium album</name>
    <dbReference type="NCBI Taxonomy" id="1054550"/>
    <lineage>
        <taxon>Bacteria</taxon>
        <taxon>Bacillati</taxon>
        <taxon>Actinomycetota</taxon>
        <taxon>Actinomycetes</taxon>
        <taxon>Micrococcales</taxon>
        <taxon>Luteimicrobium</taxon>
    </lineage>
</organism>
<protein>
    <submittedName>
        <fullName evidence="2">Deaminase</fullName>
    </submittedName>
</protein>
<dbReference type="PANTHER" id="PTHR38011">
    <property type="entry name" value="DIHYDROFOLATE REDUCTASE FAMILY PROTEIN (AFU_ORTHOLOGUE AFUA_8G06820)"/>
    <property type="match status" value="1"/>
</dbReference>
<comment type="caution">
    <text evidence="2">The sequence shown here is derived from an EMBL/GenBank/DDBJ whole genome shotgun (WGS) entry which is preliminary data.</text>
</comment>
<dbReference type="SUPFAM" id="SSF53597">
    <property type="entry name" value="Dihydrofolate reductase-like"/>
    <property type="match status" value="1"/>
</dbReference>
<feature type="domain" description="Bacterial bifunctional deaminase-reductase C-terminal" evidence="1">
    <location>
        <begin position="7"/>
        <end position="185"/>
    </location>
</feature>
<dbReference type="Pfam" id="PF01872">
    <property type="entry name" value="RibD_C"/>
    <property type="match status" value="1"/>
</dbReference>
<reference evidence="3" key="1">
    <citation type="journal article" date="2019" name="Int. J. Syst. Evol. Microbiol.">
        <title>The Global Catalogue of Microorganisms (GCM) 10K type strain sequencing project: providing services to taxonomists for standard genome sequencing and annotation.</title>
        <authorList>
            <consortium name="The Broad Institute Genomics Platform"/>
            <consortium name="The Broad Institute Genome Sequencing Center for Infectious Disease"/>
            <person name="Wu L."/>
            <person name="Ma J."/>
        </authorList>
    </citation>
    <scope>NUCLEOTIDE SEQUENCE [LARGE SCALE GENOMIC DNA]</scope>
    <source>
        <strain evidence="3">NBRC 106348</strain>
    </source>
</reference>
<dbReference type="InterPro" id="IPR024072">
    <property type="entry name" value="DHFR-like_dom_sf"/>
</dbReference>
<dbReference type="InterPro" id="IPR002734">
    <property type="entry name" value="RibDG_C"/>
</dbReference>
<keyword evidence="3" id="KW-1185">Reference proteome</keyword>
<sequence length="194" mass="21081">MARLRYLMLVSLDGYAVDADGRFDWAMPDEELHAAVNDQSRDVGTYLYGRRMYEVMTPWQTIAPDHPAPGEPEEDSAAVRDFARIWRAADKIVYSATLDDVSTPRTDLVERFDPDEVRALVAAADHDVAVGGPTLAAAAFAAGLVDAVSLCVFPVSVGGGLPALPRDQRVDLRLTGVRRFASGVVQLDHDVIAN</sequence>
<dbReference type="InterPro" id="IPR050765">
    <property type="entry name" value="Riboflavin_Biosynth_HTPR"/>
</dbReference>
<dbReference type="Proteomes" id="UP001157091">
    <property type="component" value="Unassembled WGS sequence"/>
</dbReference>
<accession>A0ABQ6HZR4</accession>
<dbReference type="Gene3D" id="3.40.430.10">
    <property type="entry name" value="Dihydrofolate Reductase, subunit A"/>
    <property type="match status" value="1"/>
</dbReference>
<dbReference type="EMBL" id="BSUK01000001">
    <property type="protein sequence ID" value="GMA23946.1"/>
    <property type="molecule type" value="Genomic_DNA"/>
</dbReference>
<proteinExistence type="predicted"/>